<dbReference type="RefSeq" id="WP_048599506.1">
    <property type="nucleotide sequence ID" value="NZ_CVPC01000012.1"/>
</dbReference>
<evidence type="ECO:0000313" key="2">
    <source>
        <dbReference type="Proteomes" id="UP000048949"/>
    </source>
</evidence>
<dbReference type="STRING" id="282199.GCA_001049735_02147"/>
<dbReference type="AlphaFoldDB" id="A0A0U1NMX9"/>
<accession>A0A0U1NMX9</accession>
<sequence length="82" mass="8615">MTTYLITGVNRGIGAALAAVATARGHTVLGTTHDGRDGTVPLTLDDPARIAAQLADIPQDCPLLKRVSSFAFPVKKETFDHA</sequence>
<dbReference type="OrthoDB" id="9785826at2"/>
<dbReference type="EMBL" id="CVQV01000012">
    <property type="protein sequence ID" value="CRK76091.1"/>
    <property type="molecule type" value="Genomic_DNA"/>
</dbReference>
<gene>
    <name evidence="1" type="ORF">NIG5292_02148</name>
</gene>
<keyword evidence="2" id="KW-1185">Reference proteome</keyword>
<dbReference type="SUPFAM" id="SSF51735">
    <property type="entry name" value="NAD(P)-binding Rossmann-fold domains"/>
    <property type="match status" value="1"/>
</dbReference>
<dbReference type="Proteomes" id="UP000048949">
    <property type="component" value="Unassembled WGS sequence"/>
</dbReference>
<reference evidence="1 2" key="1">
    <citation type="submission" date="2015-04" db="EMBL/GenBank/DDBJ databases">
        <authorList>
            <person name="Syromyatnikov M.Y."/>
            <person name="Popov V.N."/>
        </authorList>
    </citation>
    <scope>NUCLEOTIDE SEQUENCE [LARGE SCALE GENOMIC DNA]</scope>
    <source>
        <strain evidence="1 2">CECT 5292</strain>
    </source>
</reference>
<dbReference type="InterPro" id="IPR036291">
    <property type="entry name" value="NAD(P)-bd_dom_sf"/>
</dbReference>
<name>A0A0U1NMX9_9RHOB</name>
<dbReference type="Gene3D" id="3.40.50.720">
    <property type="entry name" value="NAD(P)-binding Rossmann-like Domain"/>
    <property type="match status" value="1"/>
</dbReference>
<protein>
    <submittedName>
        <fullName evidence="1">Short chain dehydrogenase</fullName>
    </submittedName>
</protein>
<organism evidence="1 2">
    <name type="scientific">Nereida ignava</name>
    <dbReference type="NCBI Taxonomy" id="282199"/>
    <lineage>
        <taxon>Bacteria</taxon>
        <taxon>Pseudomonadati</taxon>
        <taxon>Pseudomonadota</taxon>
        <taxon>Alphaproteobacteria</taxon>
        <taxon>Rhodobacterales</taxon>
        <taxon>Roseobacteraceae</taxon>
        <taxon>Nereida</taxon>
    </lineage>
</organism>
<proteinExistence type="predicted"/>
<evidence type="ECO:0000313" key="1">
    <source>
        <dbReference type="EMBL" id="CRK76091.1"/>
    </source>
</evidence>